<evidence type="ECO:0000313" key="1">
    <source>
        <dbReference type="EMBL" id="EFE49129.1"/>
    </source>
</evidence>
<protein>
    <submittedName>
        <fullName evidence="1">Uncharacterized protein</fullName>
    </submittedName>
</protein>
<comment type="caution">
    <text evidence="1">The sequence shown here is derived from an EMBL/GenBank/DDBJ whole genome shotgun (WGS) entry which is preliminary data.</text>
</comment>
<proteinExistence type="predicted"/>
<accession>D4DSU4</accession>
<dbReference type="Proteomes" id="UP000005536">
    <property type="component" value="Unassembled WGS sequence"/>
</dbReference>
<dbReference type="EMBL" id="ADBF01000227">
    <property type="protein sequence ID" value="EFE49129.1"/>
    <property type="molecule type" value="Genomic_DNA"/>
</dbReference>
<gene>
    <name evidence="1" type="ORF">NEIELOOT_02141</name>
</gene>
<sequence>MIDFAGAEGHNCGVQHESAKFSIRPKRSRIVCFAGILLTIILF</sequence>
<dbReference type="AlphaFoldDB" id="D4DSU4"/>
<name>D4DSU4_NEIEG</name>
<reference evidence="1 2" key="1">
    <citation type="submission" date="2010-02" db="EMBL/GenBank/DDBJ databases">
        <authorList>
            <person name="Weinstock G."/>
            <person name="Sodergren E."/>
            <person name="Clifton S."/>
            <person name="Fulton L."/>
            <person name="Fulton B."/>
            <person name="Courtney L."/>
            <person name="Fronick C."/>
            <person name="Harrison M."/>
            <person name="Strong C."/>
            <person name="Farmer C."/>
            <person name="Delahaunty K."/>
            <person name="Markovic C."/>
            <person name="Hall O."/>
            <person name="Minx P."/>
            <person name="Tomlinson C."/>
            <person name="Mitreva M."/>
            <person name="Nelson J."/>
            <person name="Hou S."/>
            <person name="Wollam A."/>
            <person name="Pepin K.H."/>
            <person name="Johnson M."/>
            <person name="Bhonagiri V."/>
            <person name="Zhang X."/>
            <person name="Suruliraj S."/>
            <person name="Warren W."/>
            <person name="Chinwalla A."/>
            <person name="Mardis E.R."/>
            <person name="Wilson R.K."/>
        </authorList>
    </citation>
    <scope>NUCLEOTIDE SEQUENCE [LARGE SCALE GENOMIC DNA]</scope>
    <source>
        <strain evidence="1 2">ATCC 29315</strain>
    </source>
</reference>
<organism evidence="1 2">
    <name type="scientific">Neisseria elongata subsp. glycolytica ATCC 29315</name>
    <dbReference type="NCBI Taxonomy" id="546263"/>
    <lineage>
        <taxon>Bacteria</taxon>
        <taxon>Pseudomonadati</taxon>
        <taxon>Pseudomonadota</taxon>
        <taxon>Betaproteobacteria</taxon>
        <taxon>Neisseriales</taxon>
        <taxon>Neisseriaceae</taxon>
        <taxon>Neisseria</taxon>
    </lineage>
</organism>
<evidence type="ECO:0000313" key="2">
    <source>
        <dbReference type="Proteomes" id="UP000005536"/>
    </source>
</evidence>